<keyword evidence="1" id="KW-0472">Membrane</keyword>
<gene>
    <name evidence="2" type="ORF">NG792_17715</name>
</gene>
<dbReference type="Pfam" id="PF12836">
    <property type="entry name" value="HHH_3"/>
    <property type="match status" value="1"/>
</dbReference>
<evidence type="ECO:0000313" key="3">
    <source>
        <dbReference type="Proteomes" id="UP001525961"/>
    </source>
</evidence>
<accession>A0ABT2NA48</accession>
<feature type="transmembrane region" description="Helical" evidence="1">
    <location>
        <begin position="14"/>
        <end position="32"/>
    </location>
</feature>
<sequence length="232" mass="26446">MSKDPLSLERTPNWVWYSMIPGLGGLAIAYAGKKTNTTSWIVIGLGMTGFTLFLAETSLMFPIWVAQIGLAWYFKKGFLDKMSSPELTVQANFNGSTSISKKKVKIDINKCSKNDLVQELNLPIVYANDIEALRNEGYIFTDPEELSDMVGIPETTVQRIANFIVFGYDYKQESDFSWRRLNSYSLEELMTVGLQKEVAQKIVNERKRGEYKSVIDVKRRTQLPLATYRQII</sequence>
<keyword evidence="1" id="KW-0812">Transmembrane</keyword>
<dbReference type="SUPFAM" id="SSF47781">
    <property type="entry name" value="RuvA domain 2-like"/>
    <property type="match status" value="1"/>
</dbReference>
<keyword evidence="3" id="KW-1185">Reference proteome</keyword>
<name>A0ABT2NA48_9CYAN</name>
<evidence type="ECO:0000313" key="2">
    <source>
        <dbReference type="EMBL" id="MCT7979557.1"/>
    </source>
</evidence>
<keyword evidence="1" id="KW-1133">Transmembrane helix</keyword>
<evidence type="ECO:0000256" key="1">
    <source>
        <dbReference type="SAM" id="Phobius"/>
    </source>
</evidence>
<dbReference type="Proteomes" id="UP001525961">
    <property type="component" value="Unassembled WGS sequence"/>
</dbReference>
<feature type="transmembrane region" description="Helical" evidence="1">
    <location>
        <begin position="52"/>
        <end position="74"/>
    </location>
</feature>
<dbReference type="RefSeq" id="WP_261197620.1">
    <property type="nucleotide sequence ID" value="NZ_JAMXFA010000024.1"/>
</dbReference>
<proteinExistence type="predicted"/>
<comment type="caution">
    <text evidence="2">The sequence shown here is derived from an EMBL/GenBank/DDBJ whole genome shotgun (WGS) entry which is preliminary data.</text>
</comment>
<dbReference type="EMBL" id="JAMXFA010000024">
    <property type="protein sequence ID" value="MCT7979557.1"/>
    <property type="molecule type" value="Genomic_DNA"/>
</dbReference>
<reference evidence="2 3" key="1">
    <citation type="journal article" date="2022" name="Front. Microbiol.">
        <title>High genomic differentiation and limited gene flow indicate recent cryptic speciation within the genus Laspinema (cyanobacteria).</title>
        <authorList>
            <person name="Stanojkovic A."/>
            <person name="Skoupy S."/>
            <person name="Skaloud P."/>
            <person name="Dvorak P."/>
        </authorList>
    </citation>
    <scope>NUCLEOTIDE SEQUENCE [LARGE SCALE GENOMIC DNA]</scope>
    <source>
        <strain evidence="2 3">D3b</strain>
    </source>
</reference>
<dbReference type="InterPro" id="IPR010994">
    <property type="entry name" value="RuvA_2-like"/>
</dbReference>
<organism evidence="2 3">
    <name type="scientific">Laspinema olomoucense D3b</name>
    <dbReference type="NCBI Taxonomy" id="2953688"/>
    <lineage>
        <taxon>Bacteria</taxon>
        <taxon>Bacillati</taxon>
        <taxon>Cyanobacteriota</taxon>
        <taxon>Cyanophyceae</taxon>
        <taxon>Oscillatoriophycideae</taxon>
        <taxon>Oscillatoriales</taxon>
        <taxon>Laspinemataceae</taxon>
        <taxon>Laspinema</taxon>
        <taxon>Laspinema olomoucense</taxon>
    </lineage>
</organism>
<protein>
    <submittedName>
        <fullName evidence="2">Helix-hairpin-helix domain-containing protein</fullName>
    </submittedName>
</protein>